<sequence length="186" mass="20808">MKIVAKYIVVLGLLVGLVSCQENSRPNYQYMPNMYEPVGYETYQESDAFANGKQGQLPAEGTIPRGDFMPFEIENTTEGFQFAKENLESPLDSSAVDYERGGQLFAIYCGICHGNKGDGQGKLVQREKILGVPSYDDVGRAITTGSIYHTLYYGKNTMGSYANQLNEEERWQVVAYVEKLKADLEK</sequence>
<gene>
    <name evidence="6" type="ORF">ITJ86_14805</name>
</gene>
<evidence type="ECO:0000313" key="6">
    <source>
        <dbReference type="EMBL" id="MBF8151176.1"/>
    </source>
</evidence>
<dbReference type="Proteomes" id="UP000611215">
    <property type="component" value="Unassembled WGS sequence"/>
</dbReference>
<name>A0ABS0EL28_9FLAO</name>
<dbReference type="Gene3D" id="1.10.760.10">
    <property type="entry name" value="Cytochrome c-like domain"/>
    <property type="match status" value="1"/>
</dbReference>
<keyword evidence="3 4" id="KW-0408">Iron</keyword>
<dbReference type="InterPro" id="IPR036909">
    <property type="entry name" value="Cyt_c-like_dom_sf"/>
</dbReference>
<organism evidence="6 7">
    <name type="scientific">Winogradskyella marina</name>
    <dbReference type="NCBI Taxonomy" id="2785530"/>
    <lineage>
        <taxon>Bacteria</taxon>
        <taxon>Pseudomonadati</taxon>
        <taxon>Bacteroidota</taxon>
        <taxon>Flavobacteriia</taxon>
        <taxon>Flavobacteriales</taxon>
        <taxon>Flavobacteriaceae</taxon>
        <taxon>Winogradskyella</taxon>
    </lineage>
</organism>
<dbReference type="RefSeq" id="WP_195872434.1">
    <property type="nucleotide sequence ID" value="NZ_JADOET010000016.1"/>
</dbReference>
<dbReference type="PANTHER" id="PTHR40394:SF2">
    <property type="entry name" value="QUINOL:CYTOCHROME C OXIDOREDUCTASE MEMBRANE PROTEIN"/>
    <property type="match status" value="1"/>
</dbReference>
<comment type="caution">
    <text evidence="6">The sequence shown here is derived from an EMBL/GenBank/DDBJ whole genome shotgun (WGS) entry which is preliminary data.</text>
</comment>
<feature type="domain" description="Cytochrome c" evidence="5">
    <location>
        <begin position="96"/>
        <end position="181"/>
    </location>
</feature>
<keyword evidence="7" id="KW-1185">Reference proteome</keyword>
<dbReference type="SUPFAM" id="SSF46626">
    <property type="entry name" value="Cytochrome c"/>
    <property type="match status" value="1"/>
</dbReference>
<reference evidence="6 7" key="1">
    <citation type="submission" date="2020-11" db="EMBL/GenBank/DDBJ databases">
        <title>Winogradskyella marina sp. nov., isolated from marine sediment.</title>
        <authorList>
            <person name="Bo J."/>
            <person name="Wang S."/>
            <person name="Song X."/>
            <person name="Du Z."/>
        </authorList>
    </citation>
    <scope>NUCLEOTIDE SEQUENCE [LARGE SCALE GENOMIC DNA]</scope>
    <source>
        <strain evidence="6 7">F6397</strain>
    </source>
</reference>
<dbReference type="EMBL" id="JADOET010000016">
    <property type="protein sequence ID" value="MBF8151176.1"/>
    <property type="molecule type" value="Genomic_DNA"/>
</dbReference>
<accession>A0ABS0EL28</accession>
<evidence type="ECO:0000256" key="1">
    <source>
        <dbReference type="ARBA" id="ARBA00022617"/>
    </source>
</evidence>
<evidence type="ECO:0000256" key="4">
    <source>
        <dbReference type="PROSITE-ProRule" id="PRU00433"/>
    </source>
</evidence>
<keyword evidence="2 4" id="KW-0479">Metal-binding</keyword>
<evidence type="ECO:0000259" key="5">
    <source>
        <dbReference type="PROSITE" id="PS51007"/>
    </source>
</evidence>
<proteinExistence type="predicted"/>
<evidence type="ECO:0000256" key="3">
    <source>
        <dbReference type="ARBA" id="ARBA00023004"/>
    </source>
</evidence>
<dbReference type="PROSITE" id="PS51257">
    <property type="entry name" value="PROKAR_LIPOPROTEIN"/>
    <property type="match status" value="1"/>
</dbReference>
<dbReference type="Pfam" id="PF13442">
    <property type="entry name" value="Cytochrome_CBB3"/>
    <property type="match status" value="1"/>
</dbReference>
<evidence type="ECO:0000256" key="2">
    <source>
        <dbReference type="ARBA" id="ARBA00022723"/>
    </source>
</evidence>
<evidence type="ECO:0000313" key="7">
    <source>
        <dbReference type="Proteomes" id="UP000611215"/>
    </source>
</evidence>
<dbReference type="PROSITE" id="PS51007">
    <property type="entry name" value="CYTC"/>
    <property type="match status" value="1"/>
</dbReference>
<protein>
    <submittedName>
        <fullName evidence="6">Cytochrome c</fullName>
    </submittedName>
</protein>
<dbReference type="PANTHER" id="PTHR40394">
    <property type="entry name" value="LIPOPROTEIN-RELATED"/>
    <property type="match status" value="1"/>
</dbReference>
<dbReference type="InterPro" id="IPR009056">
    <property type="entry name" value="Cyt_c-like_dom"/>
</dbReference>
<keyword evidence="1 4" id="KW-0349">Heme</keyword>